<dbReference type="InterPro" id="IPR024465">
    <property type="entry name" value="DUF2399"/>
</dbReference>
<dbReference type="InterPro" id="IPR013495">
    <property type="entry name" value="CHP02679"/>
</dbReference>
<dbReference type="InterPro" id="IPR024466">
    <property type="entry name" value="CHP02679_N"/>
</dbReference>
<feature type="domain" description="DUF2399" evidence="1">
    <location>
        <begin position="248"/>
        <end position="390"/>
    </location>
</feature>
<sequence>MLDPALRRPEFAALWAEVHERLSSGRPVSAVTLRPRTRDEELALAGLLDLRLRPDRVYRVSLAKLDAVLLDAAGRDARAVVAEIHGPLRDDAADRARAEAEREEVRARVRDHPVVAGQPALAEWAASVRFTDGSTSATRRLWEDALAVLGALPADGRPLPVLAQQVLGRPHALDDGTRLANLVLRGLAAIHDVEVPATAEARHALWERAGVSGDQLSVTVLAAGLRPAGTDLVPTLLRACADAGHAAALTLAQLRTVGSLEVGGPVFAVENPAVLALALERFGTACPPLVCTAGWPNGAAVTLLRLLPPVRYHGDLDGEGVRIAAHLATTFGAVPWRMTADDYMSSVPQTGPPVGRVSEAPWDPALAPALEAHRVAVHEERVAATLLDDMAAVAR</sequence>
<feature type="domain" description="Conserved hypothetical protein CHP02679 N terminus" evidence="2">
    <location>
        <begin position="29"/>
        <end position="227"/>
    </location>
</feature>
<keyword evidence="4" id="KW-1185">Reference proteome</keyword>
<dbReference type="AlphaFoldDB" id="A0A2U1FFV2"/>
<evidence type="ECO:0000259" key="2">
    <source>
        <dbReference type="Pfam" id="PF11796"/>
    </source>
</evidence>
<dbReference type="Pfam" id="PF09664">
    <property type="entry name" value="DUF2399"/>
    <property type="match status" value="1"/>
</dbReference>
<proteinExistence type="predicted"/>
<organism evidence="3 4">
    <name type="scientific">Actinomycetospora cinnamomea</name>
    <dbReference type="NCBI Taxonomy" id="663609"/>
    <lineage>
        <taxon>Bacteria</taxon>
        <taxon>Bacillati</taxon>
        <taxon>Actinomycetota</taxon>
        <taxon>Actinomycetes</taxon>
        <taxon>Pseudonocardiales</taxon>
        <taxon>Pseudonocardiaceae</taxon>
        <taxon>Actinomycetospora</taxon>
    </lineage>
</organism>
<dbReference type="OrthoDB" id="8188786at2"/>
<dbReference type="EMBL" id="QEKW01000004">
    <property type="protein sequence ID" value="PVZ11037.1"/>
    <property type="molecule type" value="Genomic_DNA"/>
</dbReference>
<evidence type="ECO:0000313" key="4">
    <source>
        <dbReference type="Proteomes" id="UP000245639"/>
    </source>
</evidence>
<dbReference type="Pfam" id="PF11796">
    <property type="entry name" value="DUF3323"/>
    <property type="match status" value="1"/>
</dbReference>
<gene>
    <name evidence="3" type="ORF">C8D89_104251</name>
</gene>
<dbReference type="Proteomes" id="UP000245639">
    <property type="component" value="Unassembled WGS sequence"/>
</dbReference>
<dbReference type="NCBIfam" id="TIGR02679">
    <property type="entry name" value="TIGR02679 family protein"/>
    <property type="match status" value="1"/>
</dbReference>
<reference evidence="3 4" key="1">
    <citation type="submission" date="2018-04" db="EMBL/GenBank/DDBJ databases">
        <title>Genomic Encyclopedia of Type Strains, Phase IV (KMG-IV): sequencing the most valuable type-strain genomes for metagenomic binning, comparative biology and taxonomic classification.</title>
        <authorList>
            <person name="Goeker M."/>
        </authorList>
    </citation>
    <scope>NUCLEOTIDE SEQUENCE [LARGE SCALE GENOMIC DNA]</scope>
    <source>
        <strain evidence="3 4">DSM 45771</strain>
    </source>
</reference>
<dbReference type="RefSeq" id="WP_116708191.1">
    <property type="nucleotide sequence ID" value="NZ_QEKW01000004.1"/>
</dbReference>
<name>A0A2U1FFV2_9PSEU</name>
<evidence type="ECO:0000313" key="3">
    <source>
        <dbReference type="EMBL" id="PVZ11037.1"/>
    </source>
</evidence>
<accession>A0A2U1FFV2</accession>
<protein>
    <submittedName>
        <fullName evidence="3">Uncharacterized protein (TIGR02679 family)</fullName>
    </submittedName>
</protein>
<comment type="caution">
    <text evidence="3">The sequence shown here is derived from an EMBL/GenBank/DDBJ whole genome shotgun (WGS) entry which is preliminary data.</text>
</comment>
<evidence type="ECO:0000259" key="1">
    <source>
        <dbReference type="Pfam" id="PF09664"/>
    </source>
</evidence>